<gene>
    <name evidence="7 9" type="primary">rnpA</name>
    <name evidence="9" type="ORF">CJ213_04585</name>
</gene>
<comment type="function">
    <text evidence="1 7">RNaseP catalyzes the removal of the 5'-leader sequence from pre-tRNA to produce the mature 5'-terminus. It can also cleave other RNA substrates such as 4.5S RNA. The protein component plays an auxiliary but essential role in vivo by binding to the 5'-leader sequence and broadening the substrate specificity of the ribozyme.</text>
</comment>
<comment type="catalytic activity">
    <reaction evidence="7">
        <text>Endonucleolytic cleavage of RNA, removing 5'-extranucleotides from tRNA precursor.</text>
        <dbReference type="EC" id="3.1.26.5"/>
    </reaction>
</comment>
<evidence type="ECO:0000313" key="10">
    <source>
        <dbReference type="Proteomes" id="UP000235293"/>
    </source>
</evidence>
<dbReference type="InterPro" id="IPR000100">
    <property type="entry name" value="RNase_P"/>
</dbReference>
<dbReference type="GO" id="GO:0000049">
    <property type="term" value="F:tRNA binding"/>
    <property type="evidence" value="ECO:0007669"/>
    <property type="project" value="UniProtKB-UniRule"/>
</dbReference>
<dbReference type="AlphaFoldDB" id="A0A9X7FFR4"/>
<dbReference type="Proteomes" id="UP000235293">
    <property type="component" value="Unassembled WGS sequence"/>
</dbReference>
<dbReference type="GO" id="GO:0030677">
    <property type="term" value="C:ribonuclease P complex"/>
    <property type="evidence" value="ECO:0007669"/>
    <property type="project" value="TreeGrafter"/>
</dbReference>
<dbReference type="Gene3D" id="3.30.230.10">
    <property type="match status" value="1"/>
</dbReference>
<evidence type="ECO:0000256" key="5">
    <source>
        <dbReference type="ARBA" id="ARBA00022801"/>
    </source>
</evidence>
<dbReference type="GO" id="GO:0001682">
    <property type="term" value="P:tRNA 5'-leader removal"/>
    <property type="evidence" value="ECO:0007669"/>
    <property type="project" value="UniProtKB-UniRule"/>
</dbReference>
<evidence type="ECO:0000256" key="8">
    <source>
        <dbReference type="NCBIfam" id="TIGR00188"/>
    </source>
</evidence>
<evidence type="ECO:0000256" key="4">
    <source>
        <dbReference type="ARBA" id="ARBA00022759"/>
    </source>
</evidence>
<dbReference type="SUPFAM" id="SSF54211">
    <property type="entry name" value="Ribosomal protein S5 domain 2-like"/>
    <property type="match status" value="1"/>
</dbReference>
<evidence type="ECO:0000256" key="7">
    <source>
        <dbReference type="HAMAP-Rule" id="MF_00227"/>
    </source>
</evidence>
<keyword evidence="6 7" id="KW-0694">RNA-binding</keyword>
<evidence type="ECO:0000256" key="1">
    <source>
        <dbReference type="ARBA" id="ARBA00002663"/>
    </source>
</evidence>
<keyword evidence="5 7" id="KW-0378">Hydrolase</keyword>
<evidence type="ECO:0000256" key="2">
    <source>
        <dbReference type="ARBA" id="ARBA00022694"/>
    </source>
</evidence>
<keyword evidence="3 7" id="KW-0540">Nuclease</keyword>
<accession>A0A9X7FFR4</accession>
<dbReference type="Pfam" id="PF00825">
    <property type="entry name" value="Ribonuclease_P"/>
    <property type="match status" value="1"/>
</dbReference>
<dbReference type="NCBIfam" id="TIGR00188">
    <property type="entry name" value="rnpA"/>
    <property type="match status" value="1"/>
</dbReference>
<comment type="subunit">
    <text evidence="7">Consists of a catalytic RNA component (M1 or rnpB) and a protein subunit.</text>
</comment>
<sequence length="165" mass="18567">MERLKSHRDFVAVLKKRRKVSSRDIVAHYIMRDDIAVQNTLNEDRSASLDYIATGFESDTPAAFSDTFLHDQKFEHVKRLGLAVSKSVGKAVVRNKVKRRLRVIAKNYESLLPAGCDVVLRAKPSAAQSSFDSLQCQIQKLFGKISADLCSTQNCKMHENNQNQG</sequence>
<name>A0A9X7FFR4_9BIFI</name>
<proteinExistence type="inferred from homology"/>
<protein>
    <recommendedName>
        <fullName evidence="7 8">Ribonuclease P protein component</fullName>
        <shortName evidence="7">RNase P protein</shortName>
        <shortName evidence="7">RNaseP protein</shortName>
        <ecNumber evidence="7 8">3.1.26.5</ecNumber>
    </recommendedName>
    <alternativeName>
        <fullName evidence="7">Protein C5</fullName>
    </alternativeName>
</protein>
<evidence type="ECO:0000313" key="9">
    <source>
        <dbReference type="EMBL" id="PMC55363.1"/>
    </source>
</evidence>
<dbReference type="EC" id="3.1.26.5" evidence="7 8"/>
<keyword evidence="4 7" id="KW-0255">Endonuclease</keyword>
<organism evidence="9 10">
    <name type="scientific">Gardnerella swidsinskii</name>
    <dbReference type="NCBI Taxonomy" id="2792979"/>
    <lineage>
        <taxon>Bacteria</taxon>
        <taxon>Bacillati</taxon>
        <taxon>Actinomycetota</taxon>
        <taxon>Actinomycetes</taxon>
        <taxon>Bifidobacteriales</taxon>
        <taxon>Bifidobacteriaceae</taxon>
        <taxon>Gardnerella</taxon>
    </lineage>
</organism>
<dbReference type="PANTHER" id="PTHR33992:SF1">
    <property type="entry name" value="RIBONUCLEASE P PROTEIN COMPONENT"/>
    <property type="match status" value="1"/>
</dbReference>
<comment type="similarity">
    <text evidence="7">Belongs to the RnpA family.</text>
</comment>
<dbReference type="InterPro" id="IPR020568">
    <property type="entry name" value="Ribosomal_Su5_D2-typ_SF"/>
</dbReference>
<evidence type="ECO:0000256" key="6">
    <source>
        <dbReference type="ARBA" id="ARBA00022884"/>
    </source>
</evidence>
<dbReference type="RefSeq" id="WP_102155567.1">
    <property type="nucleotide sequence ID" value="NZ_PNGY01000001.1"/>
</dbReference>
<keyword evidence="2 7" id="KW-0819">tRNA processing</keyword>
<comment type="caution">
    <text evidence="9">The sequence shown here is derived from an EMBL/GenBank/DDBJ whole genome shotgun (WGS) entry which is preliminary data.</text>
</comment>
<dbReference type="GO" id="GO:0042781">
    <property type="term" value="F:3'-tRNA processing endoribonuclease activity"/>
    <property type="evidence" value="ECO:0007669"/>
    <property type="project" value="TreeGrafter"/>
</dbReference>
<dbReference type="GO" id="GO:0004526">
    <property type="term" value="F:ribonuclease P activity"/>
    <property type="evidence" value="ECO:0007669"/>
    <property type="project" value="UniProtKB-UniRule"/>
</dbReference>
<reference evidence="9 10" key="1">
    <citation type="submission" date="2017-09" db="EMBL/GenBank/DDBJ databases">
        <title>Bacterial strain isolated from the female urinary microbiota.</title>
        <authorList>
            <person name="Thomas-White K."/>
            <person name="Kumar N."/>
            <person name="Forster S."/>
            <person name="Putonti C."/>
            <person name="Lawley T."/>
            <person name="Wolfe A.J."/>
        </authorList>
    </citation>
    <scope>NUCLEOTIDE SEQUENCE [LARGE SCALE GENOMIC DNA]</scope>
    <source>
        <strain evidence="9 10">UMB0411</strain>
    </source>
</reference>
<dbReference type="PROSITE" id="PS00648">
    <property type="entry name" value="RIBONUCLEASE_P"/>
    <property type="match status" value="1"/>
</dbReference>
<dbReference type="EMBL" id="PNGY01000001">
    <property type="protein sequence ID" value="PMC55363.1"/>
    <property type="molecule type" value="Genomic_DNA"/>
</dbReference>
<dbReference type="InterPro" id="IPR020539">
    <property type="entry name" value="RNase_P_CS"/>
</dbReference>
<dbReference type="InterPro" id="IPR014721">
    <property type="entry name" value="Ribsml_uS5_D2-typ_fold_subgr"/>
</dbReference>
<evidence type="ECO:0000256" key="3">
    <source>
        <dbReference type="ARBA" id="ARBA00022722"/>
    </source>
</evidence>
<dbReference type="HAMAP" id="MF_00227">
    <property type="entry name" value="RNase_P"/>
    <property type="match status" value="1"/>
</dbReference>
<dbReference type="PANTHER" id="PTHR33992">
    <property type="entry name" value="RIBONUCLEASE P PROTEIN COMPONENT"/>
    <property type="match status" value="1"/>
</dbReference>